<feature type="domain" description="RNA polymerase sigma-70 region 2" evidence="7">
    <location>
        <begin position="11"/>
        <end position="77"/>
    </location>
</feature>
<dbReference type="NCBIfam" id="TIGR02983">
    <property type="entry name" value="SigE-fam_strep"/>
    <property type="match status" value="1"/>
</dbReference>
<dbReference type="InterPro" id="IPR014325">
    <property type="entry name" value="RNA_pol_sigma-E_actinobac"/>
</dbReference>
<comment type="caution">
    <text evidence="9">The sequence shown here is derived from an EMBL/GenBank/DDBJ whole genome shotgun (WGS) entry which is preliminary data.</text>
</comment>
<dbReference type="PANTHER" id="PTHR43133:SF50">
    <property type="entry name" value="ECF RNA POLYMERASE SIGMA FACTOR SIGM"/>
    <property type="match status" value="1"/>
</dbReference>
<keyword evidence="10" id="KW-1185">Reference proteome</keyword>
<evidence type="ECO:0000313" key="9">
    <source>
        <dbReference type="EMBL" id="MBR7826263.1"/>
    </source>
</evidence>
<evidence type="ECO:0000256" key="4">
    <source>
        <dbReference type="ARBA" id="ARBA00023125"/>
    </source>
</evidence>
<keyword evidence="2" id="KW-0805">Transcription regulation</keyword>
<sequence length="196" mass="21535">MGDHDAFFVGLIESRYNALVRSAYLLTGNVDSARDLVQAALTKAYAKRVGMRDPGAMEGYVRRTIVNLHISSWRRHRGREATVAQPPEPVSRRVAGEPEPAPLADQVAAQVDLWRALQTLTPRQRTAVVLRYFEDLPVAEVARLMDCGEQSVKTHTARALANLRDRLGAHEVSRIESARAAKASAGVNILKEAEAA</sequence>
<dbReference type="GO" id="GO:0003677">
    <property type="term" value="F:DNA binding"/>
    <property type="evidence" value="ECO:0007669"/>
    <property type="project" value="UniProtKB-KW"/>
</dbReference>
<dbReference type="Pfam" id="PF04542">
    <property type="entry name" value="Sigma70_r2"/>
    <property type="match status" value="1"/>
</dbReference>
<feature type="domain" description="RNA polymerase sigma factor 70 region 4 type 2" evidence="8">
    <location>
        <begin position="112"/>
        <end position="163"/>
    </location>
</feature>
<proteinExistence type="inferred from homology"/>
<reference evidence="9" key="1">
    <citation type="submission" date="2021-04" db="EMBL/GenBank/DDBJ databases">
        <title>Genome based classification of Actinospica acidithermotolerans sp. nov., an actinobacterium isolated from an Indonesian hot spring.</title>
        <authorList>
            <person name="Kusuma A.B."/>
            <person name="Putra K.E."/>
            <person name="Nafisah S."/>
            <person name="Loh J."/>
            <person name="Nouioui I."/>
            <person name="Goodfellow M."/>
        </authorList>
    </citation>
    <scope>NUCLEOTIDE SEQUENCE</scope>
    <source>
        <strain evidence="9">MGRD01-02</strain>
    </source>
</reference>
<evidence type="ECO:0000256" key="6">
    <source>
        <dbReference type="SAM" id="MobiDB-lite"/>
    </source>
</evidence>
<gene>
    <name evidence="9" type="ORF">KDK95_08125</name>
</gene>
<name>A0A941E987_9ACTN</name>
<keyword evidence="5" id="KW-0804">Transcription</keyword>
<dbReference type="Gene3D" id="1.10.1740.10">
    <property type="match status" value="1"/>
</dbReference>
<dbReference type="InterPro" id="IPR013249">
    <property type="entry name" value="RNA_pol_sigma70_r4_t2"/>
</dbReference>
<dbReference type="Pfam" id="PF08281">
    <property type="entry name" value="Sigma70_r4_2"/>
    <property type="match status" value="1"/>
</dbReference>
<dbReference type="NCBIfam" id="TIGR02937">
    <property type="entry name" value="sigma70-ECF"/>
    <property type="match status" value="1"/>
</dbReference>
<organism evidence="9 10">
    <name type="scientific">Actinospica acidithermotolerans</name>
    <dbReference type="NCBI Taxonomy" id="2828514"/>
    <lineage>
        <taxon>Bacteria</taxon>
        <taxon>Bacillati</taxon>
        <taxon>Actinomycetota</taxon>
        <taxon>Actinomycetes</taxon>
        <taxon>Catenulisporales</taxon>
        <taxon>Actinospicaceae</taxon>
        <taxon>Actinospica</taxon>
    </lineage>
</organism>
<dbReference type="CDD" id="cd06171">
    <property type="entry name" value="Sigma70_r4"/>
    <property type="match status" value="1"/>
</dbReference>
<dbReference type="GO" id="GO:0016987">
    <property type="term" value="F:sigma factor activity"/>
    <property type="evidence" value="ECO:0007669"/>
    <property type="project" value="UniProtKB-KW"/>
</dbReference>
<dbReference type="RefSeq" id="WP_212517415.1">
    <property type="nucleotide sequence ID" value="NZ_JAGSOH010000015.1"/>
</dbReference>
<dbReference type="InterPro" id="IPR007627">
    <property type="entry name" value="RNA_pol_sigma70_r2"/>
</dbReference>
<dbReference type="PANTHER" id="PTHR43133">
    <property type="entry name" value="RNA POLYMERASE ECF-TYPE SIGMA FACTO"/>
    <property type="match status" value="1"/>
</dbReference>
<dbReference type="InterPro" id="IPR013324">
    <property type="entry name" value="RNA_pol_sigma_r3/r4-like"/>
</dbReference>
<dbReference type="InterPro" id="IPR036388">
    <property type="entry name" value="WH-like_DNA-bd_sf"/>
</dbReference>
<dbReference type="EMBL" id="JAGSOH010000015">
    <property type="protein sequence ID" value="MBR7826263.1"/>
    <property type="molecule type" value="Genomic_DNA"/>
</dbReference>
<keyword evidence="4" id="KW-0238">DNA-binding</keyword>
<dbReference type="InterPro" id="IPR014284">
    <property type="entry name" value="RNA_pol_sigma-70_dom"/>
</dbReference>
<evidence type="ECO:0000256" key="1">
    <source>
        <dbReference type="ARBA" id="ARBA00010641"/>
    </source>
</evidence>
<evidence type="ECO:0000313" key="10">
    <source>
        <dbReference type="Proteomes" id="UP000676325"/>
    </source>
</evidence>
<dbReference type="InterPro" id="IPR039425">
    <property type="entry name" value="RNA_pol_sigma-70-like"/>
</dbReference>
<dbReference type="SUPFAM" id="SSF88659">
    <property type="entry name" value="Sigma3 and sigma4 domains of RNA polymerase sigma factors"/>
    <property type="match status" value="1"/>
</dbReference>
<evidence type="ECO:0000259" key="7">
    <source>
        <dbReference type="Pfam" id="PF04542"/>
    </source>
</evidence>
<evidence type="ECO:0000256" key="3">
    <source>
        <dbReference type="ARBA" id="ARBA00023082"/>
    </source>
</evidence>
<accession>A0A941E987</accession>
<dbReference type="AlphaFoldDB" id="A0A941E987"/>
<feature type="region of interest" description="Disordered" evidence="6">
    <location>
        <begin position="78"/>
        <end position="97"/>
    </location>
</feature>
<protein>
    <submittedName>
        <fullName evidence="9">SigE family RNA polymerase sigma factor</fullName>
    </submittedName>
</protein>
<comment type="similarity">
    <text evidence="1">Belongs to the sigma-70 factor family. ECF subfamily.</text>
</comment>
<dbReference type="SUPFAM" id="SSF88946">
    <property type="entry name" value="Sigma2 domain of RNA polymerase sigma factors"/>
    <property type="match status" value="1"/>
</dbReference>
<dbReference type="InterPro" id="IPR013325">
    <property type="entry name" value="RNA_pol_sigma_r2"/>
</dbReference>
<dbReference type="Gene3D" id="1.10.10.10">
    <property type="entry name" value="Winged helix-like DNA-binding domain superfamily/Winged helix DNA-binding domain"/>
    <property type="match status" value="1"/>
</dbReference>
<evidence type="ECO:0000256" key="2">
    <source>
        <dbReference type="ARBA" id="ARBA00023015"/>
    </source>
</evidence>
<dbReference type="GO" id="GO:0006352">
    <property type="term" value="P:DNA-templated transcription initiation"/>
    <property type="evidence" value="ECO:0007669"/>
    <property type="project" value="InterPro"/>
</dbReference>
<evidence type="ECO:0000259" key="8">
    <source>
        <dbReference type="Pfam" id="PF08281"/>
    </source>
</evidence>
<dbReference type="Proteomes" id="UP000676325">
    <property type="component" value="Unassembled WGS sequence"/>
</dbReference>
<keyword evidence="3" id="KW-0731">Sigma factor</keyword>
<evidence type="ECO:0000256" key="5">
    <source>
        <dbReference type="ARBA" id="ARBA00023163"/>
    </source>
</evidence>